<organism evidence="2 3">
    <name type="scientific">Micromonospora pisi</name>
    <dbReference type="NCBI Taxonomy" id="589240"/>
    <lineage>
        <taxon>Bacteria</taxon>
        <taxon>Bacillati</taxon>
        <taxon>Actinomycetota</taxon>
        <taxon>Actinomycetes</taxon>
        <taxon>Micromonosporales</taxon>
        <taxon>Micromonosporaceae</taxon>
        <taxon>Micromonospora</taxon>
    </lineage>
</organism>
<comment type="caution">
    <text evidence="2">The sequence shown here is derived from an EMBL/GenBank/DDBJ whole genome shotgun (WGS) entry which is preliminary data.</text>
</comment>
<evidence type="ECO:0000313" key="3">
    <source>
        <dbReference type="Proteomes" id="UP000277671"/>
    </source>
</evidence>
<dbReference type="EMBL" id="RBKT01000001">
    <property type="protein sequence ID" value="RKR90435.1"/>
    <property type="molecule type" value="Genomic_DNA"/>
</dbReference>
<dbReference type="AlphaFoldDB" id="A0A495JP74"/>
<evidence type="ECO:0000256" key="1">
    <source>
        <dbReference type="SAM" id="MobiDB-lite"/>
    </source>
</evidence>
<name>A0A495JP74_9ACTN</name>
<gene>
    <name evidence="2" type="ORF">BDK92_4808</name>
</gene>
<proteinExistence type="predicted"/>
<feature type="region of interest" description="Disordered" evidence="1">
    <location>
        <begin position="1"/>
        <end position="25"/>
    </location>
</feature>
<feature type="region of interest" description="Disordered" evidence="1">
    <location>
        <begin position="189"/>
        <end position="259"/>
    </location>
</feature>
<accession>A0A495JP74</accession>
<feature type="compositionally biased region" description="Low complexity" evidence="1">
    <location>
        <begin position="114"/>
        <end position="133"/>
    </location>
</feature>
<feature type="region of interest" description="Disordered" evidence="1">
    <location>
        <begin position="114"/>
        <end position="147"/>
    </location>
</feature>
<dbReference type="RefSeq" id="WP_147457099.1">
    <property type="nucleotide sequence ID" value="NZ_RBKT01000001.1"/>
</dbReference>
<dbReference type="OrthoDB" id="3405601at2"/>
<protein>
    <submittedName>
        <fullName evidence="2">Uncharacterized protein</fullName>
    </submittedName>
</protein>
<evidence type="ECO:0000313" key="2">
    <source>
        <dbReference type="EMBL" id="RKR90435.1"/>
    </source>
</evidence>
<sequence>MSRFVRGRSVRDGGEGWPGGAGTGPQDDLARLLAAVSGSAHPDELAGEEAAISAFRAHHAGQLRPPAARRSVPASVARYVTVKVALASALAVAATGGVALAATTGAIPDALGGARWGGAPARPHVTPRPSESNGPGGAGPASTAPRDWCRSYQARTSEGESDMLDDPQFRALVAVAGGRNEVAGYCAGLLGGDADGGPPGADRSQPAEGRSAHPTGKPSYPPGKPTDLPGKPDKPGGGPLTSTPGHQPGRPTPQPNNRS</sequence>
<keyword evidence="3" id="KW-1185">Reference proteome</keyword>
<feature type="compositionally biased region" description="Gly residues" evidence="1">
    <location>
        <begin position="189"/>
        <end position="199"/>
    </location>
</feature>
<reference evidence="2 3" key="1">
    <citation type="submission" date="2018-10" db="EMBL/GenBank/DDBJ databases">
        <title>Sequencing the genomes of 1000 actinobacteria strains.</title>
        <authorList>
            <person name="Klenk H.-P."/>
        </authorList>
    </citation>
    <scope>NUCLEOTIDE SEQUENCE [LARGE SCALE GENOMIC DNA]</scope>
    <source>
        <strain evidence="2 3">DSM 45175</strain>
    </source>
</reference>
<dbReference type="Proteomes" id="UP000277671">
    <property type="component" value="Unassembled WGS sequence"/>
</dbReference>
<feature type="compositionally biased region" description="Pro residues" evidence="1">
    <location>
        <begin position="250"/>
        <end position="259"/>
    </location>
</feature>